<organism evidence="1 2">
    <name type="scientific">Artomyces pyxidatus</name>
    <dbReference type="NCBI Taxonomy" id="48021"/>
    <lineage>
        <taxon>Eukaryota</taxon>
        <taxon>Fungi</taxon>
        <taxon>Dikarya</taxon>
        <taxon>Basidiomycota</taxon>
        <taxon>Agaricomycotina</taxon>
        <taxon>Agaricomycetes</taxon>
        <taxon>Russulales</taxon>
        <taxon>Auriscalpiaceae</taxon>
        <taxon>Artomyces</taxon>
    </lineage>
</organism>
<dbReference type="EMBL" id="MU277199">
    <property type="protein sequence ID" value="KAI0064287.1"/>
    <property type="molecule type" value="Genomic_DNA"/>
</dbReference>
<sequence length="1295" mass="142154">MLKKVFPKQGEDAQRPWRTAKAALTGTLTIAANVLDGLPVPGAKGSINAVLSVIAGIDRTSSNVESLQKLESHVKLIFDVVLEPISKMEPSSVPSGLKADTERLASELESSAAIWKKRKTRGRIRRFIDSGEDEADLRKFLQDISLAVQRFQTSGVARSQLADARREQGITRLEERAEDEEKTTRLLERSKLVNNLPRAHKASFDSGRAGASSSCLEGTRVAILDKIKAWVDNPDPATPRIFWLSGLAGIGKTTIARTIAEFADQGGLLGGSFFFSRDDSDLSSADLVFPTLAFQLAQRNERLKSAIGEVLEEDADYGHRVASIQFEKLVIGPLIAVGTSERTFVVVLDALDECGNERGASEILQLLLALAPRIPFRFRILITSRPEHHIRSVFNQDSSHLQFILHDADASDVRRDIQRYVRTELVDIPRRLQLTIQSPWPEEAVLDTLVDKSGQLFIYAATAIRFIGNDRVRNPQKQISIILGARQSTTAKPYAQLDQLYLQVLRSALPEGTDEDDFDRFHWVVGCIVLLRDKLSMEALGHFTPYRPQEIDDTLYHLHSIILAPSTFQEAPRVYHPSFPDFITDPERCSDKMFAIDVPSQEERLVVRCLEVMMASLKRDIVGIQDLSLLNREVPDLAEKVAQCIPPELQYSCKFWTSHLVRAPLGAEEVTDLLEDFASAYLMWWFEAMSLLDCIPLAVSCMHDAHRWVSDSHCREDIVALFHDAYRFILSHQKLIGSCAMQVYQTALPFTPHDTVLYKTYCKELDHAVHVLQGLPLSWQPFLRTMRQKFLSVVAIAFSPDGLLVATGYEGSKNFPVTIWDAKSGTPVTTLVGHLGGVRSVAFSPDSTRLASASRDKTVRIWHLTARVSAVVIEGHTADVNAVDYLPSGANVVSGSSDCTIRLWNSLSGAIVNTIDTPCSVNALAACPDGARLVSGQADGTVRVFNFARRTRISSSIFEGHTQAVSSVAVSPDGVRVISGSQDCSIRIWDTSSGTCLAALQDFAHPVISVACGLHAWASGSADYAVRMWAKDAFSTADATTLSGHTSWVTCVAFSSDGSRLASGSSDASWRLWDVEAVATQPPKQHASAVSAYGMSRDRSLLVTGNDDGLVNLWDARAGSHLAVLEGHQDQLTSLVFSPDGSKFASRSVHGTVILWDAKDRRRIMTLQERHSDERDFVSMLAFSNDGAHVLDCRSTDTLSWDVNTGAPVDASSIDFDILKADKSAVLDPVGWLLMKAPSGESVRVAQIPLGGYQVSGYGVHGDRMILPCGGGQVLILDISRPLACISASSRLFRT</sequence>
<protein>
    <submittedName>
        <fullName evidence="1">WD40 repeat-like protein</fullName>
    </submittedName>
</protein>
<proteinExistence type="predicted"/>
<reference evidence="1" key="1">
    <citation type="submission" date="2021-03" db="EMBL/GenBank/DDBJ databases">
        <authorList>
            <consortium name="DOE Joint Genome Institute"/>
            <person name="Ahrendt S."/>
            <person name="Looney B.P."/>
            <person name="Miyauchi S."/>
            <person name="Morin E."/>
            <person name="Drula E."/>
            <person name="Courty P.E."/>
            <person name="Chicoki N."/>
            <person name="Fauchery L."/>
            <person name="Kohler A."/>
            <person name="Kuo A."/>
            <person name="Labutti K."/>
            <person name="Pangilinan J."/>
            <person name="Lipzen A."/>
            <person name="Riley R."/>
            <person name="Andreopoulos W."/>
            <person name="He G."/>
            <person name="Johnson J."/>
            <person name="Barry K.W."/>
            <person name="Grigoriev I.V."/>
            <person name="Nagy L."/>
            <person name="Hibbett D."/>
            <person name="Henrissat B."/>
            <person name="Matheny P.B."/>
            <person name="Labbe J."/>
            <person name="Martin F."/>
        </authorList>
    </citation>
    <scope>NUCLEOTIDE SEQUENCE</scope>
    <source>
        <strain evidence="1">HHB10654</strain>
    </source>
</reference>
<comment type="caution">
    <text evidence="1">The sequence shown here is derived from an EMBL/GenBank/DDBJ whole genome shotgun (WGS) entry which is preliminary data.</text>
</comment>
<reference evidence="1" key="2">
    <citation type="journal article" date="2022" name="New Phytol.">
        <title>Evolutionary transition to the ectomycorrhizal habit in the genomes of a hyperdiverse lineage of mushroom-forming fungi.</title>
        <authorList>
            <person name="Looney B."/>
            <person name="Miyauchi S."/>
            <person name="Morin E."/>
            <person name="Drula E."/>
            <person name="Courty P.E."/>
            <person name="Kohler A."/>
            <person name="Kuo A."/>
            <person name="LaButti K."/>
            <person name="Pangilinan J."/>
            <person name="Lipzen A."/>
            <person name="Riley R."/>
            <person name="Andreopoulos W."/>
            <person name="He G."/>
            <person name="Johnson J."/>
            <person name="Nolan M."/>
            <person name="Tritt A."/>
            <person name="Barry K.W."/>
            <person name="Grigoriev I.V."/>
            <person name="Nagy L.G."/>
            <person name="Hibbett D."/>
            <person name="Henrissat B."/>
            <person name="Matheny P.B."/>
            <person name="Labbe J."/>
            <person name="Martin F.M."/>
        </authorList>
    </citation>
    <scope>NUCLEOTIDE SEQUENCE</scope>
    <source>
        <strain evidence="1">HHB10654</strain>
    </source>
</reference>
<accession>A0ACB8T782</accession>
<gene>
    <name evidence="1" type="ORF">BV25DRAFT_1852857</name>
</gene>
<keyword evidence="2" id="KW-1185">Reference proteome</keyword>
<name>A0ACB8T782_9AGAM</name>
<evidence type="ECO:0000313" key="1">
    <source>
        <dbReference type="EMBL" id="KAI0064287.1"/>
    </source>
</evidence>
<evidence type="ECO:0000313" key="2">
    <source>
        <dbReference type="Proteomes" id="UP000814140"/>
    </source>
</evidence>
<dbReference type="Proteomes" id="UP000814140">
    <property type="component" value="Unassembled WGS sequence"/>
</dbReference>